<dbReference type="Gene3D" id="1.25.40.10">
    <property type="entry name" value="Tetratricopeptide repeat domain"/>
    <property type="match status" value="2"/>
</dbReference>
<dbReference type="STRING" id="452589.G9P6P9"/>
<dbReference type="KEGG" id="tatv:25783632"/>
<dbReference type="Proteomes" id="UP000005426">
    <property type="component" value="Unassembled WGS sequence"/>
</dbReference>
<dbReference type="InterPro" id="IPR019734">
    <property type="entry name" value="TPR_rpt"/>
</dbReference>
<dbReference type="GO" id="GO:0016887">
    <property type="term" value="F:ATP hydrolysis activity"/>
    <property type="evidence" value="ECO:0007669"/>
    <property type="project" value="InterPro"/>
</dbReference>
<dbReference type="InterPro" id="IPR011990">
    <property type="entry name" value="TPR-like_helical_dom_sf"/>
</dbReference>
<dbReference type="PRINTS" id="PR00381">
    <property type="entry name" value="KINESINLIGHT"/>
</dbReference>
<dbReference type="Pfam" id="PF13374">
    <property type="entry name" value="TPR_10"/>
    <property type="match status" value="4"/>
</dbReference>
<dbReference type="SMART" id="SM00028">
    <property type="entry name" value="TPR"/>
    <property type="match status" value="6"/>
</dbReference>
<dbReference type="OrthoDB" id="5986190at2759"/>
<dbReference type="InterPro" id="IPR027417">
    <property type="entry name" value="P-loop_NTPase"/>
</dbReference>
<keyword evidence="3" id="KW-1185">Reference proteome</keyword>
<evidence type="ECO:0000313" key="2">
    <source>
        <dbReference type="EMBL" id="EHK41469.1"/>
    </source>
</evidence>
<dbReference type="InterPro" id="IPR049945">
    <property type="entry name" value="AAA_22"/>
</dbReference>
<dbReference type="SUPFAM" id="SSF52540">
    <property type="entry name" value="P-loop containing nucleoside triphosphate hydrolases"/>
    <property type="match status" value="1"/>
</dbReference>
<dbReference type="PANTHER" id="PTHR46082:SF6">
    <property type="entry name" value="AAA+ ATPASE DOMAIN-CONTAINING PROTEIN-RELATED"/>
    <property type="match status" value="1"/>
</dbReference>
<accession>G9P6P9</accession>
<organism evidence="2 3">
    <name type="scientific">Hypocrea atroviridis (strain ATCC 20476 / IMI 206040)</name>
    <name type="common">Trichoderma atroviride</name>
    <dbReference type="NCBI Taxonomy" id="452589"/>
    <lineage>
        <taxon>Eukaryota</taxon>
        <taxon>Fungi</taxon>
        <taxon>Dikarya</taxon>
        <taxon>Ascomycota</taxon>
        <taxon>Pezizomycotina</taxon>
        <taxon>Sordariomycetes</taxon>
        <taxon>Hypocreomycetidae</taxon>
        <taxon>Hypocreales</taxon>
        <taxon>Hypocreaceae</taxon>
        <taxon>Trichoderma</taxon>
    </lineage>
</organism>
<gene>
    <name evidence="2" type="ORF">TRIATDRAFT_321683</name>
</gene>
<reference evidence="2 3" key="1">
    <citation type="journal article" date="2011" name="Genome Biol.">
        <title>Comparative genome sequence analysis underscores mycoparasitism as the ancestral life style of Trichoderma.</title>
        <authorList>
            <person name="Kubicek C.P."/>
            <person name="Herrera-Estrella A."/>
            <person name="Seidl-Seiboth V."/>
            <person name="Martinez D.A."/>
            <person name="Druzhinina I.S."/>
            <person name="Thon M."/>
            <person name="Zeilinger S."/>
            <person name="Casas-Flores S."/>
            <person name="Horwitz B.A."/>
            <person name="Mukherjee P.K."/>
            <person name="Mukherjee M."/>
            <person name="Kredics L."/>
            <person name="Alcaraz L.D."/>
            <person name="Aerts A."/>
            <person name="Antal Z."/>
            <person name="Atanasova L."/>
            <person name="Cervantes-Badillo M.G."/>
            <person name="Challacombe J."/>
            <person name="Chertkov O."/>
            <person name="McCluskey K."/>
            <person name="Coulpier F."/>
            <person name="Deshpande N."/>
            <person name="von Doehren H."/>
            <person name="Ebbole D.J."/>
            <person name="Esquivel-Naranjo E.U."/>
            <person name="Fekete E."/>
            <person name="Flipphi M."/>
            <person name="Glaser F."/>
            <person name="Gomez-Rodriguez E.Y."/>
            <person name="Gruber S."/>
            <person name="Han C."/>
            <person name="Henrissat B."/>
            <person name="Hermosa R."/>
            <person name="Hernandez-Onate M."/>
            <person name="Karaffa L."/>
            <person name="Kosti I."/>
            <person name="Le Crom S."/>
            <person name="Lindquist E."/>
            <person name="Lucas S."/>
            <person name="Luebeck M."/>
            <person name="Luebeck P.S."/>
            <person name="Margeot A."/>
            <person name="Metz B."/>
            <person name="Misra M."/>
            <person name="Nevalainen H."/>
            <person name="Omann M."/>
            <person name="Packer N."/>
            <person name="Perrone G."/>
            <person name="Uresti-Rivera E.E."/>
            <person name="Salamov A."/>
            <person name="Schmoll M."/>
            <person name="Seiboth B."/>
            <person name="Shapiro H."/>
            <person name="Sukno S."/>
            <person name="Tamayo-Ramos J.A."/>
            <person name="Tisch D."/>
            <person name="Wiest A."/>
            <person name="Wilkinson H.H."/>
            <person name="Zhang M."/>
            <person name="Coutinho P.M."/>
            <person name="Kenerley C.M."/>
            <person name="Monte E."/>
            <person name="Baker S.E."/>
            <person name="Grigoriev I.V."/>
        </authorList>
    </citation>
    <scope>NUCLEOTIDE SEQUENCE [LARGE SCALE GENOMIC DNA]</scope>
    <source>
        <strain evidence="3">ATCC 20476 / IMI 206040</strain>
    </source>
</reference>
<dbReference type="InterPro" id="IPR053137">
    <property type="entry name" value="NLR-like"/>
</dbReference>
<dbReference type="Pfam" id="PF13401">
    <property type="entry name" value="AAA_22"/>
    <property type="match status" value="1"/>
</dbReference>
<dbReference type="EMBL" id="ABDG02000027">
    <property type="protein sequence ID" value="EHK41469.1"/>
    <property type="molecule type" value="Genomic_DNA"/>
</dbReference>
<dbReference type="Pfam" id="PF13424">
    <property type="entry name" value="TPR_12"/>
    <property type="match status" value="2"/>
</dbReference>
<dbReference type="SUPFAM" id="SSF48452">
    <property type="entry name" value="TPR-like"/>
    <property type="match status" value="3"/>
</dbReference>
<comment type="caution">
    <text evidence="2">The sequence shown here is derived from an EMBL/GenBank/DDBJ whole genome shotgun (WGS) entry which is preliminary data.</text>
</comment>
<evidence type="ECO:0000313" key="3">
    <source>
        <dbReference type="Proteomes" id="UP000005426"/>
    </source>
</evidence>
<proteinExistence type="predicted"/>
<dbReference type="AlphaFoldDB" id="G9P6P9"/>
<protein>
    <recommendedName>
        <fullName evidence="1">ORC1/DEAH AAA+ ATPase domain-containing protein</fullName>
    </recommendedName>
</protein>
<name>G9P6P9_HYPAI</name>
<feature type="domain" description="ORC1/DEAH AAA+ ATPase" evidence="1">
    <location>
        <begin position="84"/>
        <end position="176"/>
    </location>
</feature>
<dbReference type="OMA" id="KKHPYTL"/>
<dbReference type="GeneID" id="25783632"/>
<dbReference type="PANTHER" id="PTHR46082">
    <property type="entry name" value="ATP/GTP-BINDING PROTEIN-RELATED"/>
    <property type="match status" value="1"/>
</dbReference>
<evidence type="ECO:0000259" key="1">
    <source>
        <dbReference type="Pfam" id="PF13401"/>
    </source>
</evidence>
<sequence>MAQPLSPLGEAANSQTANNQFRDGARIHQGHNNTTLNFNLTHRPTRAAIRLIPYPRNEDLIHRPDLVDKLNTLLPYPSAISHSAALWGLGGSGKTQIALNYAYQRCADPSCSVLWVHADTEATFSQDYKTIARKLQINTSLSDQDLLEAVRNGIEALPNWVLIVDNADDLKLFGVGQTSEQRKSLLQYIPQASTGTVLWTTRDAHITGTLVGHRSGIEVAQMSFAEAKQLLMTFESLKSSREEAEIDSLVKELQLLPLAIMQAGVYMHRTSTTPKEYLSLLAQNKKRWSTLKIDEFNRHRRPNVPNNVLETWTISITRIKQESETTYKIIHVIAYVSNENIPNEMITTALSHIDKNLVNNPELLEAEATKAITRLKEFSFIGIRQAEDGSRNYEMHKLVQEAIRYGLSMRKPSTITEIDVSDSNDSTEKRQTQRSRHKLLQKLKNFAKRKSVELRIVSVEESEKYFSTIALQATSDLFPESQPDTWKQCEKYLAHVLQVGEWADANEKQIETAELLYEASCFLYDRGRWSEREHVDERVLQYRQKTLGDTHPDTINAIASLATTYHEQGRYSESEPLKIQVLDDRREILGNRHPDTIRAIANLATTYYKQGRYSEAERLEVQVLDDRREILGDRHPDTSRAIANLASTYHEQGLYSEAERLNVQVLDNQREILGDRHPDTIQAIANLASTYHKQGRHSEAERLRVQVLGSQREILGDRHPDTIRAIANLAATYYEQGRYSEAERLRVQVLGSQREILGDRHPDTIRAIANLAVSYYKQGRYSEAEPLEVQVLDSRRDILGDKHPDTTQSMHNLAWTWYEMSRFEDAIALMQQALDYRRSILGPNHPDTNYSAEDLQYFKFYPKR</sequence>
<dbReference type="HOGENOM" id="CLU_000288_125_8_1"/>
<dbReference type="eggNOG" id="KOG1840">
    <property type="taxonomic scope" value="Eukaryota"/>
</dbReference>
<dbReference type="Gene3D" id="3.40.50.300">
    <property type="entry name" value="P-loop containing nucleotide triphosphate hydrolases"/>
    <property type="match status" value="1"/>
</dbReference>